<keyword evidence="8" id="KW-0675">Receptor</keyword>
<keyword evidence="4 13" id="KW-0812">Transmembrane</keyword>
<dbReference type="Pfam" id="PF01094">
    <property type="entry name" value="ANF_receptor"/>
    <property type="match status" value="1"/>
</dbReference>
<evidence type="ECO:0000256" key="8">
    <source>
        <dbReference type="ARBA" id="ARBA00023170"/>
    </source>
</evidence>
<evidence type="ECO:0000256" key="4">
    <source>
        <dbReference type="ARBA" id="ARBA00022692"/>
    </source>
</evidence>
<dbReference type="SUPFAM" id="SSF53850">
    <property type="entry name" value="Periplasmic binding protein-like II"/>
    <property type="match status" value="1"/>
</dbReference>
<dbReference type="GO" id="GO:0016020">
    <property type="term" value="C:membrane"/>
    <property type="evidence" value="ECO:0007669"/>
    <property type="project" value="UniProtKB-SubCell"/>
</dbReference>
<keyword evidence="16" id="KW-1185">Reference proteome</keyword>
<dbReference type="SMART" id="SM00079">
    <property type="entry name" value="PBPe"/>
    <property type="match status" value="1"/>
</dbReference>
<comment type="subunit">
    <text evidence="2">May form heteromers.</text>
</comment>
<sequence>MPRLTDALQEINVRIPYRTVISPNATDDEISADLLKLMIKPTRVFVVHMNQLLTSRVFSKAKETGLMTQGYAWILTNGIINNLGLLNETDIQAMQGVIGIRAHFPISEELKTFRSRLAKAFSVSELNIYELRAYDATTALAMAVEDAGTTNLTFSKIDGRNISNLEAISVSEYGPKLVHSLSEIQFKGLAGDYHFIDGELHVSGFEIVNVIGTGGMVVGFWTQKKGLVTKDPITHETKVTGFCIDFFEAATQAMTYDVSHIFIPFGDNDGKPNSNFNDLLYQVYLGIYDAVVGDTAILANRSSYVDFTLPYTTSCVGLVVPLKDRVNTDFTGPLRYQISNIFWFAFSIMSYTASLSSRLTTQQLGPTVTSINNVLAKGEPVGYLRDSFIFGKLRESGFPESRLVPFSSPEKCEELLSEGPSRGGVSAAFMEVPYVRVFLGQYCKKYKMMEVPFDVDRFGFVFPIRSPLAADVSRAILKVAESDKATQLENAWFKNIDETCPDPSNIPSQTPLSPVSSLQLGLDSFWLLFAVAANVCIIVLSRYMVYFLKQNRDILRQDIPLRDRMQRMLVQFLKRDGHSYINQLLPPCPCVVR</sequence>
<evidence type="ECO:0000259" key="14">
    <source>
        <dbReference type="SMART" id="SM00079"/>
    </source>
</evidence>
<name>A0A565CAW1_9BRAS</name>
<reference evidence="15" key="1">
    <citation type="submission" date="2019-07" db="EMBL/GenBank/DDBJ databases">
        <authorList>
            <person name="Dittberner H."/>
        </authorList>
    </citation>
    <scope>NUCLEOTIDE SEQUENCE [LARGE SCALE GENOMIC DNA]</scope>
</reference>
<dbReference type="Gene3D" id="3.40.190.10">
    <property type="entry name" value="Periplasmic binding protein-like II"/>
    <property type="match status" value="2"/>
</dbReference>
<dbReference type="InterPro" id="IPR001828">
    <property type="entry name" value="ANF_lig-bd_rcpt"/>
</dbReference>
<evidence type="ECO:0000256" key="6">
    <source>
        <dbReference type="ARBA" id="ARBA00023065"/>
    </source>
</evidence>
<organism evidence="15 16">
    <name type="scientific">Arabis nemorensis</name>
    <dbReference type="NCBI Taxonomy" id="586526"/>
    <lineage>
        <taxon>Eukaryota</taxon>
        <taxon>Viridiplantae</taxon>
        <taxon>Streptophyta</taxon>
        <taxon>Embryophyta</taxon>
        <taxon>Tracheophyta</taxon>
        <taxon>Spermatophyta</taxon>
        <taxon>Magnoliopsida</taxon>
        <taxon>eudicotyledons</taxon>
        <taxon>Gunneridae</taxon>
        <taxon>Pentapetalae</taxon>
        <taxon>rosids</taxon>
        <taxon>malvids</taxon>
        <taxon>Brassicales</taxon>
        <taxon>Brassicaceae</taxon>
        <taxon>Arabideae</taxon>
        <taxon>Arabis</taxon>
    </lineage>
</organism>
<gene>
    <name evidence="15" type="ORF">ANE_LOCUS21218</name>
</gene>
<dbReference type="InterPro" id="IPR015683">
    <property type="entry name" value="Ionotropic_Glu_rcpt"/>
</dbReference>
<dbReference type="EMBL" id="CABITT030000007">
    <property type="protein sequence ID" value="VVB10774.1"/>
    <property type="molecule type" value="Genomic_DNA"/>
</dbReference>
<comment type="caution">
    <text evidence="15">The sequence shown here is derived from an EMBL/GenBank/DDBJ whole genome shotgun (WGS) entry which is preliminary data.</text>
</comment>
<dbReference type="AlphaFoldDB" id="A0A565CAW1"/>
<dbReference type="GO" id="GO:0015276">
    <property type="term" value="F:ligand-gated monoatomic ion channel activity"/>
    <property type="evidence" value="ECO:0007669"/>
    <property type="project" value="InterPro"/>
</dbReference>
<dbReference type="InterPro" id="IPR001320">
    <property type="entry name" value="Iontro_rcpt_C"/>
</dbReference>
<dbReference type="InterPro" id="IPR028082">
    <property type="entry name" value="Peripla_BP_I"/>
</dbReference>
<dbReference type="CDD" id="cd13686">
    <property type="entry name" value="GluR_Plant"/>
    <property type="match status" value="1"/>
</dbReference>
<dbReference type="PANTHER" id="PTHR34836:SF1">
    <property type="entry name" value="OS09G0428600 PROTEIN"/>
    <property type="match status" value="1"/>
</dbReference>
<dbReference type="PANTHER" id="PTHR34836">
    <property type="entry name" value="OS06G0188250 PROTEIN"/>
    <property type="match status" value="1"/>
</dbReference>
<evidence type="ECO:0000256" key="13">
    <source>
        <dbReference type="SAM" id="Phobius"/>
    </source>
</evidence>
<keyword evidence="10" id="KW-1071">Ligand-gated ion channel</keyword>
<keyword evidence="9" id="KW-0325">Glycoprotein</keyword>
<evidence type="ECO:0000256" key="1">
    <source>
        <dbReference type="ARBA" id="ARBA00004141"/>
    </source>
</evidence>
<comment type="subcellular location">
    <subcellularLocation>
        <location evidence="1">Membrane</location>
        <topology evidence="1">Multi-pass membrane protein</topology>
    </subcellularLocation>
</comment>
<keyword evidence="5 13" id="KW-1133">Transmembrane helix</keyword>
<evidence type="ECO:0000256" key="7">
    <source>
        <dbReference type="ARBA" id="ARBA00023136"/>
    </source>
</evidence>
<dbReference type="OrthoDB" id="5984008at2759"/>
<evidence type="ECO:0000256" key="2">
    <source>
        <dbReference type="ARBA" id="ARBA00011095"/>
    </source>
</evidence>
<keyword evidence="7 13" id="KW-0472">Membrane</keyword>
<evidence type="ECO:0000256" key="5">
    <source>
        <dbReference type="ARBA" id="ARBA00022989"/>
    </source>
</evidence>
<feature type="domain" description="Ionotropic glutamate receptor C-terminal" evidence="14">
    <location>
        <begin position="208"/>
        <end position="495"/>
    </location>
</feature>
<feature type="transmembrane region" description="Helical" evidence="13">
    <location>
        <begin position="525"/>
        <end position="548"/>
    </location>
</feature>
<evidence type="ECO:0000256" key="12">
    <source>
        <dbReference type="ARBA" id="ARBA00049638"/>
    </source>
</evidence>
<keyword evidence="6" id="KW-0406">Ion transport</keyword>
<evidence type="ECO:0000256" key="3">
    <source>
        <dbReference type="ARBA" id="ARBA00022448"/>
    </source>
</evidence>
<keyword evidence="11" id="KW-0407">Ion channel</keyword>
<evidence type="ECO:0000313" key="16">
    <source>
        <dbReference type="Proteomes" id="UP000489600"/>
    </source>
</evidence>
<evidence type="ECO:0000256" key="9">
    <source>
        <dbReference type="ARBA" id="ARBA00023180"/>
    </source>
</evidence>
<dbReference type="Proteomes" id="UP000489600">
    <property type="component" value="Unassembled WGS sequence"/>
</dbReference>
<proteinExistence type="predicted"/>
<evidence type="ECO:0000313" key="15">
    <source>
        <dbReference type="EMBL" id="VVB10774.1"/>
    </source>
</evidence>
<keyword evidence="3" id="KW-0813">Transport</keyword>
<dbReference type="SUPFAM" id="SSF53822">
    <property type="entry name" value="Periplasmic binding protein-like I"/>
    <property type="match status" value="1"/>
</dbReference>
<dbReference type="Gene3D" id="3.40.50.2300">
    <property type="match status" value="2"/>
</dbReference>
<accession>A0A565CAW1</accession>
<evidence type="ECO:0000256" key="11">
    <source>
        <dbReference type="ARBA" id="ARBA00023303"/>
    </source>
</evidence>
<protein>
    <recommendedName>
        <fullName evidence="14">Ionotropic glutamate receptor C-terminal domain-containing protein</fullName>
    </recommendedName>
</protein>
<evidence type="ECO:0000256" key="10">
    <source>
        <dbReference type="ARBA" id="ARBA00023286"/>
    </source>
</evidence>
<comment type="function">
    <text evidence="12">Glutamate-gated receptor that probably acts as a non-selective cation channel. May be involved in light-signal transduction and calcium homeostasis via the regulation of calcium influx into cells.</text>
</comment>